<dbReference type="Pfam" id="PF02138">
    <property type="entry name" value="Beach"/>
    <property type="match status" value="1"/>
</dbReference>
<dbReference type="InterPro" id="IPR036322">
    <property type="entry name" value="WD40_repeat_dom_sf"/>
</dbReference>
<dbReference type="SUPFAM" id="SSF50729">
    <property type="entry name" value="PH domain-like"/>
    <property type="match status" value="1"/>
</dbReference>
<dbReference type="Pfam" id="PF25400">
    <property type="entry name" value="PH_FAN"/>
    <property type="match status" value="1"/>
</dbReference>
<evidence type="ECO:0000313" key="6">
    <source>
        <dbReference type="EMBL" id="KAK3855751.1"/>
    </source>
</evidence>
<dbReference type="Proteomes" id="UP001286313">
    <property type="component" value="Unassembled WGS sequence"/>
</dbReference>
<dbReference type="Gene3D" id="2.130.10.10">
    <property type="entry name" value="YVTN repeat-like/Quinoprotein amine dehydrogenase"/>
    <property type="match status" value="2"/>
</dbReference>
<sequence>MERFSLLLLEPGEIYFEDYAAIYTLPVPENQDSEGWHIKFEDGFLRGRLKVCSKSLVFDPRDLKAPIIKFPFRAVETIVEGQATSSHPAIGNGDGKMVEVRTNLTVEMLEGGVLQPYTFCRESRTHVFQLVYCGVESVLPQACQLHRAATLPPNDQNTMIQAIIRSRQSRQKFDRTLLGDLAETEVLETKAFQVTPLVTNPGTLLLTTSTLYFQPHNNVEKHPVIRIGLPEVRQVIKRRYLLRQVGLEVYCREHCMVKHLLLIFKECSQRDQVHDLLMAQEKLSTEDLQQDNATYQWQARAISNYDYLCYLNSQADRSENDLTQYPVFPWVLADYVSETLDLEDPGTYRDLSKPVGALNTERLSRLKERCQDMPEPRFLYGSHYSTPGFVLFYLVRLYPQYMLCLQNGRFDHPDRMFNSLQETWCNVTTNPSDFKELIPEFYNLNGSHHFLTNTLNINFGTRQNGKPVGDVELPPWASDSKSMIRVMRDALESEYVSANLHHWIDLIFGCKQRGEEAEKADNLFYHLCYEGAVDLAAVTDLNERLALEVQITEFGQVPKQIFSRPHQPRARCLGLYHSTQFSSSVQEDEDGELARQSGDSLWGHLRELQELAEGCVHKDTVLGVTFTSNSLQVVSVGQDSLAKVLALPTLEQVRSVRVGTMAVSQCQHLPATQTILLASWDNNVYRYSMEYGQVSCVLEAHSDAVSCLKWCHDMLVTGSWDCTVRVWKLEETQASERGGHVSASESVVCEMDHDAPVTCIDLHPAGSLLATGTQDGSVSIWLLPTPDLQHHLTCHSDTVSGLAWNSREGEESRLLTAGRDGCLTIFDPNLGTTVCTHKTNHIIRCVAWEGRLVAAGVEAGDLILFDMGTGQELSRLHAHIGAVTCLAVSPDQQHLVTGGMDKRVKLWGLQL</sequence>
<feature type="repeat" description="WD" evidence="3">
    <location>
        <begin position="750"/>
        <end position="781"/>
    </location>
</feature>
<feature type="domain" description="BEACH-type PH" evidence="5">
    <location>
        <begin position="180"/>
        <end position="278"/>
    </location>
</feature>
<evidence type="ECO:0000256" key="1">
    <source>
        <dbReference type="ARBA" id="ARBA00022574"/>
    </source>
</evidence>
<dbReference type="Gene3D" id="1.10.1540.10">
    <property type="entry name" value="BEACH domain"/>
    <property type="match status" value="1"/>
</dbReference>
<dbReference type="SUPFAM" id="SSF50978">
    <property type="entry name" value="WD40 repeat-like"/>
    <property type="match status" value="1"/>
</dbReference>
<dbReference type="PROSITE" id="PS50294">
    <property type="entry name" value="WD_REPEATS_REGION"/>
    <property type="match status" value="3"/>
</dbReference>
<dbReference type="SMART" id="SM01026">
    <property type="entry name" value="Beach"/>
    <property type="match status" value="1"/>
</dbReference>
<proteinExistence type="predicted"/>
<keyword evidence="2" id="KW-0677">Repeat</keyword>
<feature type="repeat" description="WD" evidence="3">
    <location>
        <begin position="876"/>
        <end position="911"/>
    </location>
</feature>
<dbReference type="CDD" id="cd06071">
    <property type="entry name" value="Beach"/>
    <property type="match status" value="1"/>
</dbReference>
<dbReference type="Pfam" id="PF00400">
    <property type="entry name" value="WD40"/>
    <property type="match status" value="4"/>
</dbReference>
<dbReference type="CDD" id="cd00200">
    <property type="entry name" value="WD40"/>
    <property type="match status" value="1"/>
</dbReference>
<protein>
    <recommendedName>
        <fullName evidence="8">Protein FAN</fullName>
    </recommendedName>
</protein>
<evidence type="ECO:0000256" key="2">
    <source>
        <dbReference type="ARBA" id="ARBA00022737"/>
    </source>
</evidence>
<dbReference type="PROSITE" id="PS51783">
    <property type="entry name" value="PH_BEACH"/>
    <property type="match status" value="1"/>
</dbReference>
<evidence type="ECO:0000259" key="5">
    <source>
        <dbReference type="PROSITE" id="PS51783"/>
    </source>
</evidence>
<accession>A0AAE1BRQ9</accession>
<dbReference type="Pfam" id="PF14844">
    <property type="entry name" value="PH_BEACH"/>
    <property type="match status" value="1"/>
</dbReference>
<dbReference type="InterPro" id="IPR050865">
    <property type="entry name" value="BEACH_Domain"/>
</dbReference>
<dbReference type="InterPro" id="IPR000409">
    <property type="entry name" value="BEACH_dom"/>
</dbReference>
<dbReference type="SUPFAM" id="SSF81837">
    <property type="entry name" value="BEACH domain"/>
    <property type="match status" value="1"/>
</dbReference>
<dbReference type="EMBL" id="JAWQEG010006102">
    <property type="protein sequence ID" value="KAK3855751.1"/>
    <property type="molecule type" value="Genomic_DNA"/>
</dbReference>
<evidence type="ECO:0000313" key="7">
    <source>
        <dbReference type="Proteomes" id="UP001286313"/>
    </source>
</evidence>
<organism evidence="6 7">
    <name type="scientific">Petrolisthes cinctipes</name>
    <name type="common">Flat porcelain crab</name>
    <dbReference type="NCBI Taxonomy" id="88211"/>
    <lineage>
        <taxon>Eukaryota</taxon>
        <taxon>Metazoa</taxon>
        <taxon>Ecdysozoa</taxon>
        <taxon>Arthropoda</taxon>
        <taxon>Crustacea</taxon>
        <taxon>Multicrustacea</taxon>
        <taxon>Malacostraca</taxon>
        <taxon>Eumalacostraca</taxon>
        <taxon>Eucarida</taxon>
        <taxon>Decapoda</taxon>
        <taxon>Pleocyemata</taxon>
        <taxon>Anomura</taxon>
        <taxon>Galatheoidea</taxon>
        <taxon>Porcellanidae</taxon>
        <taxon>Petrolisthes</taxon>
    </lineage>
</organism>
<dbReference type="InterPro" id="IPR057496">
    <property type="entry name" value="FAN-like_PH"/>
</dbReference>
<dbReference type="InterPro" id="IPR011993">
    <property type="entry name" value="PH-like_dom_sf"/>
</dbReference>
<gene>
    <name evidence="6" type="ORF">Pcinc_037866</name>
</gene>
<dbReference type="PANTHER" id="PTHR13743:SF123">
    <property type="entry name" value="PROTEIN FAN"/>
    <property type="match status" value="1"/>
</dbReference>
<dbReference type="Gene3D" id="2.30.29.30">
    <property type="entry name" value="Pleckstrin-homology domain (PH domain)/Phosphotyrosine-binding domain (PTB)"/>
    <property type="match status" value="1"/>
</dbReference>
<name>A0AAE1BRQ9_PETCI</name>
<comment type="caution">
    <text evidence="6">The sequence shown here is derived from an EMBL/GenBank/DDBJ whole genome shotgun (WGS) entry which is preliminary data.</text>
</comment>
<dbReference type="PROSITE" id="PS50197">
    <property type="entry name" value="BEACH"/>
    <property type="match status" value="1"/>
</dbReference>
<keyword evidence="1 3" id="KW-0853">WD repeat</keyword>
<dbReference type="FunFam" id="1.10.1540.10:FF:000001">
    <property type="entry name" value="neurobeachin isoform X1"/>
    <property type="match status" value="1"/>
</dbReference>
<dbReference type="InterPro" id="IPR023362">
    <property type="entry name" value="PH-BEACH_dom"/>
</dbReference>
<keyword evidence="7" id="KW-1185">Reference proteome</keyword>
<reference evidence="6" key="1">
    <citation type="submission" date="2023-10" db="EMBL/GenBank/DDBJ databases">
        <title>Genome assemblies of two species of porcelain crab, Petrolisthes cinctipes and Petrolisthes manimaculis (Anomura: Porcellanidae).</title>
        <authorList>
            <person name="Angst P."/>
        </authorList>
    </citation>
    <scope>NUCLEOTIDE SEQUENCE</scope>
    <source>
        <strain evidence="6">PB745_01</strain>
        <tissue evidence="6">Gill</tissue>
    </source>
</reference>
<evidence type="ECO:0000256" key="3">
    <source>
        <dbReference type="PROSITE-ProRule" id="PRU00221"/>
    </source>
</evidence>
<dbReference type="InterPro" id="IPR001680">
    <property type="entry name" value="WD40_rpt"/>
</dbReference>
<dbReference type="PANTHER" id="PTHR13743">
    <property type="entry name" value="BEIGE/BEACH-RELATED"/>
    <property type="match status" value="1"/>
</dbReference>
<dbReference type="SMART" id="SM00320">
    <property type="entry name" value="WD40"/>
    <property type="match status" value="7"/>
</dbReference>
<feature type="domain" description="BEACH" evidence="4">
    <location>
        <begin position="282"/>
        <end position="569"/>
    </location>
</feature>
<dbReference type="AlphaFoldDB" id="A0AAE1BRQ9"/>
<evidence type="ECO:0008006" key="8">
    <source>
        <dbReference type="Google" id="ProtNLM"/>
    </source>
</evidence>
<feature type="repeat" description="WD" evidence="3">
    <location>
        <begin position="698"/>
        <end position="737"/>
    </location>
</feature>
<evidence type="ECO:0000259" key="4">
    <source>
        <dbReference type="PROSITE" id="PS50197"/>
    </source>
</evidence>
<dbReference type="InterPro" id="IPR036372">
    <property type="entry name" value="BEACH_dom_sf"/>
</dbReference>
<dbReference type="InterPro" id="IPR015943">
    <property type="entry name" value="WD40/YVTN_repeat-like_dom_sf"/>
</dbReference>
<dbReference type="PROSITE" id="PS50082">
    <property type="entry name" value="WD_REPEATS_2"/>
    <property type="match status" value="3"/>
</dbReference>